<keyword evidence="3" id="KW-1185">Reference proteome</keyword>
<evidence type="ECO:0000313" key="2">
    <source>
        <dbReference type="EMBL" id="KAK8959401.1"/>
    </source>
</evidence>
<gene>
    <name evidence="2" type="ORF">KSP40_PGU004104</name>
</gene>
<feature type="region of interest" description="Disordered" evidence="1">
    <location>
        <begin position="1"/>
        <end position="27"/>
    </location>
</feature>
<evidence type="ECO:0000256" key="1">
    <source>
        <dbReference type="SAM" id="MobiDB-lite"/>
    </source>
</evidence>
<protein>
    <submittedName>
        <fullName evidence="2">Uncharacterized protein</fullName>
    </submittedName>
</protein>
<evidence type="ECO:0000313" key="3">
    <source>
        <dbReference type="Proteomes" id="UP001412067"/>
    </source>
</evidence>
<feature type="compositionally biased region" description="Basic and acidic residues" evidence="1">
    <location>
        <begin position="72"/>
        <end position="95"/>
    </location>
</feature>
<name>A0ABR2M604_9ASPA</name>
<organism evidence="2 3">
    <name type="scientific">Platanthera guangdongensis</name>
    <dbReference type="NCBI Taxonomy" id="2320717"/>
    <lineage>
        <taxon>Eukaryota</taxon>
        <taxon>Viridiplantae</taxon>
        <taxon>Streptophyta</taxon>
        <taxon>Embryophyta</taxon>
        <taxon>Tracheophyta</taxon>
        <taxon>Spermatophyta</taxon>
        <taxon>Magnoliopsida</taxon>
        <taxon>Liliopsida</taxon>
        <taxon>Asparagales</taxon>
        <taxon>Orchidaceae</taxon>
        <taxon>Orchidoideae</taxon>
        <taxon>Orchideae</taxon>
        <taxon>Orchidinae</taxon>
        <taxon>Platanthera</taxon>
    </lineage>
</organism>
<comment type="caution">
    <text evidence="2">The sequence shown here is derived from an EMBL/GenBank/DDBJ whole genome shotgun (WGS) entry which is preliminary data.</text>
</comment>
<dbReference type="EMBL" id="JBBWWR010000011">
    <property type="protein sequence ID" value="KAK8959401.1"/>
    <property type="molecule type" value="Genomic_DNA"/>
</dbReference>
<accession>A0ABR2M604</accession>
<feature type="region of interest" description="Disordered" evidence="1">
    <location>
        <begin position="68"/>
        <end position="95"/>
    </location>
</feature>
<reference evidence="2 3" key="1">
    <citation type="journal article" date="2022" name="Nat. Plants">
        <title>Genomes of leafy and leafless Platanthera orchids illuminate the evolution of mycoheterotrophy.</title>
        <authorList>
            <person name="Li M.H."/>
            <person name="Liu K.W."/>
            <person name="Li Z."/>
            <person name="Lu H.C."/>
            <person name="Ye Q.L."/>
            <person name="Zhang D."/>
            <person name="Wang J.Y."/>
            <person name="Li Y.F."/>
            <person name="Zhong Z.M."/>
            <person name="Liu X."/>
            <person name="Yu X."/>
            <person name="Liu D.K."/>
            <person name="Tu X.D."/>
            <person name="Liu B."/>
            <person name="Hao Y."/>
            <person name="Liao X.Y."/>
            <person name="Jiang Y.T."/>
            <person name="Sun W.H."/>
            <person name="Chen J."/>
            <person name="Chen Y.Q."/>
            <person name="Ai Y."/>
            <person name="Zhai J.W."/>
            <person name="Wu S.S."/>
            <person name="Zhou Z."/>
            <person name="Hsiao Y.Y."/>
            <person name="Wu W.L."/>
            <person name="Chen Y.Y."/>
            <person name="Lin Y.F."/>
            <person name="Hsu J.L."/>
            <person name="Li C.Y."/>
            <person name="Wang Z.W."/>
            <person name="Zhao X."/>
            <person name="Zhong W.Y."/>
            <person name="Ma X.K."/>
            <person name="Ma L."/>
            <person name="Huang J."/>
            <person name="Chen G.Z."/>
            <person name="Huang M.Z."/>
            <person name="Huang L."/>
            <person name="Peng D.H."/>
            <person name="Luo Y.B."/>
            <person name="Zou S.Q."/>
            <person name="Chen S.P."/>
            <person name="Lan S."/>
            <person name="Tsai W.C."/>
            <person name="Van de Peer Y."/>
            <person name="Liu Z.J."/>
        </authorList>
    </citation>
    <scope>NUCLEOTIDE SEQUENCE [LARGE SCALE GENOMIC DNA]</scope>
    <source>
        <strain evidence="2">Lor288</strain>
    </source>
</reference>
<sequence length="95" mass="10963">MGFKQRLWEGTTLRNSDGGGDPQGKTMLVIESGRSRTDPSDKINEEDDLQPEVLHIWAAARDRQWRGMQFRNEGEEHPPKNLMEERKPPDPKKAH</sequence>
<dbReference type="Proteomes" id="UP001412067">
    <property type="component" value="Unassembled WGS sequence"/>
</dbReference>
<proteinExistence type="predicted"/>